<protein>
    <submittedName>
        <fullName evidence="1">DUF2993 domain-containing protein</fullName>
    </submittedName>
</protein>
<dbReference type="InterPro" id="IPR021373">
    <property type="entry name" value="DUF2993"/>
</dbReference>
<evidence type="ECO:0000313" key="2">
    <source>
        <dbReference type="Proteomes" id="UP001250858"/>
    </source>
</evidence>
<keyword evidence="2" id="KW-1185">Reference proteome</keyword>
<evidence type="ECO:0000313" key="1">
    <source>
        <dbReference type="EMBL" id="WMX43644.1"/>
    </source>
</evidence>
<gene>
    <name evidence="1" type="ORF">RGF97_00435</name>
</gene>
<dbReference type="Pfam" id="PF11209">
    <property type="entry name" value="LmeA"/>
    <property type="match status" value="1"/>
</dbReference>
<proteinExistence type="predicted"/>
<dbReference type="Proteomes" id="UP001250858">
    <property type="component" value="Chromosome"/>
</dbReference>
<organism evidence="1 2">
    <name type="scientific">Streptomyces roseicoloratus</name>
    <dbReference type="NCBI Taxonomy" id="2508722"/>
    <lineage>
        <taxon>Bacteria</taxon>
        <taxon>Bacillati</taxon>
        <taxon>Actinomycetota</taxon>
        <taxon>Actinomycetes</taxon>
        <taxon>Kitasatosporales</taxon>
        <taxon>Streptomycetaceae</taxon>
        <taxon>Streptomyces</taxon>
    </lineage>
</organism>
<dbReference type="EMBL" id="CP133762">
    <property type="protein sequence ID" value="WMX43644.1"/>
    <property type="molecule type" value="Genomic_DNA"/>
</dbReference>
<dbReference type="RefSeq" id="WP_309547582.1">
    <property type="nucleotide sequence ID" value="NZ_CP133762.1"/>
</dbReference>
<accession>A0ABY9RN79</accession>
<reference evidence="1 2" key="1">
    <citation type="submission" date="2023-09" db="EMBL/GenBank/DDBJ databases">
        <title>Complete genome of Streptomyces roseicoloratus T14.</title>
        <authorList>
            <person name="Bashizi T."/>
            <person name="Kim M.-J."/>
            <person name="Lee G."/>
            <person name="Tagele S.B."/>
            <person name="Shin J.-H."/>
        </authorList>
    </citation>
    <scope>NUCLEOTIDE SEQUENCE [LARGE SCALE GENOMIC DNA]</scope>
    <source>
        <strain evidence="1 2">T14</strain>
    </source>
</reference>
<sequence>MKRRWVKVLTITLVILAGLFVAVDRIAVHYAEKEAVALATEKYGYGAGSTNGFTELSIHGFPFLTQAADLSLDHVTLSAGNFSVNTTVNAQGDHLNIRSLSLDMYDLTAPSFTARSAGANLVNGRVTIGYEDLSGVVSRLLGKGGALTVAPAPAGSGGTGGSQSAPLRITGTWDGRKIDTPATMAVAADEFQLRVPELGAGTYTWRVPMPRNIDFTAARSNPDGLELELTGHQVVLGG</sequence>
<name>A0ABY9RN79_9ACTN</name>